<evidence type="ECO:0000313" key="7">
    <source>
        <dbReference type="EMBL" id="QAV20747.1"/>
    </source>
</evidence>
<dbReference type="PANTHER" id="PTHR31756:SF3">
    <property type="entry name" value="PYRUVATE, PHOSPHATE DIKINASE REGULATORY PROTEIN 1, CHLOROPLASTIC"/>
    <property type="match status" value="1"/>
</dbReference>
<comment type="catalytic activity">
    <reaction evidence="5">
        <text>N(tele)-phospho-L-histidyl/O-phospho-L-threonyl-[pyruvate, phosphate dikinase] + phosphate + H(+) = N(tele)-phospho-L-histidyl/L-threonyl-[pyruvate, phosphate dikinase] + diphosphate</text>
        <dbReference type="Rhea" id="RHEA:43696"/>
        <dbReference type="Rhea" id="RHEA-COMP:10650"/>
        <dbReference type="Rhea" id="RHEA-COMP:10651"/>
        <dbReference type="ChEBI" id="CHEBI:15378"/>
        <dbReference type="ChEBI" id="CHEBI:30013"/>
        <dbReference type="ChEBI" id="CHEBI:33019"/>
        <dbReference type="ChEBI" id="CHEBI:43474"/>
        <dbReference type="ChEBI" id="CHEBI:61977"/>
        <dbReference type="ChEBI" id="CHEBI:83586"/>
        <dbReference type="EC" id="2.7.4.27"/>
    </reaction>
</comment>
<evidence type="ECO:0000256" key="1">
    <source>
        <dbReference type="ARBA" id="ARBA00022527"/>
    </source>
</evidence>
<comment type="function">
    <text evidence="5">Bifunctional serine/threonine kinase and phosphorylase involved in the regulation of the pyruvate, phosphate dikinase (PPDK) by catalyzing its phosphorylation/dephosphorylation.</text>
</comment>
<name>A0A410X2B9_9BACL</name>
<reference evidence="6 9" key="2">
    <citation type="submission" date="2022-05" db="EMBL/GenBank/DDBJ databases">
        <title>Genome Sequencing of Bee-Associated Microbes.</title>
        <authorList>
            <person name="Dunlap C."/>
        </authorList>
    </citation>
    <scope>NUCLEOTIDE SEQUENCE [LARGE SCALE GENOMIC DNA]</scope>
    <source>
        <strain evidence="6 9">NRRL B-23120</strain>
    </source>
</reference>
<dbReference type="Proteomes" id="UP000288943">
    <property type="component" value="Chromosome"/>
</dbReference>
<dbReference type="Pfam" id="PF03618">
    <property type="entry name" value="Kinase-PPPase"/>
    <property type="match status" value="1"/>
</dbReference>
<dbReference type="HAMAP" id="MF_00921">
    <property type="entry name" value="PDRP"/>
    <property type="match status" value="1"/>
</dbReference>
<gene>
    <name evidence="6" type="ORF">M5X16_17450</name>
    <name evidence="7" type="ORF">PC41400_24925</name>
</gene>
<evidence type="ECO:0000313" key="8">
    <source>
        <dbReference type="Proteomes" id="UP000288943"/>
    </source>
</evidence>
<dbReference type="EC" id="2.7.11.32" evidence="5"/>
<evidence type="ECO:0000256" key="2">
    <source>
        <dbReference type="ARBA" id="ARBA00022679"/>
    </source>
</evidence>
<comment type="catalytic activity">
    <reaction evidence="5">
        <text>N(tele)-phospho-L-histidyl/L-threonyl-[pyruvate, phosphate dikinase] + ADP = N(tele)-phospho-L-histidyl/O-phospho-L-threonyl-[pyruvate, phosphate dikinase] + AMP + H(+)</text>
        <dbReference type="Rhea" id="RHEA:43692"/>
        <dbReference type="Rhea" id="RHEA-COMP:10650"/>
        <dbReference type="Rhea" id="RHEA-COMP:10651"/>
        <dbReference type="ChEBI" id="CHEBI:15378"/>
        <dbReference type="ChEBI" id="CHEBI:30013"/>
        <dbReference type="ChEBI" id="CHEBI:61977"/>
        <dbReference type="ChEBI" id="CHEBI:83586"/>
        <dbReference type="ChEBI" id="CHEBI:456215"/>
        <dbReference type="ChEBI" id="CHEBI:456216"/>
        <dbReference type="EC" id="2.7.11.32"/>
    </reaction>
</comment>
<dbReference type="AlphaFoldDB" id="A0A410X2B9"/>
<keyword evidence="3 5" id="KW-0547">Nucleotide-binding</keyword>
<dbReference type="PANTHER" id="PTHR31756">
    <property type="entry name" value="PYRUVATE, PHOSPHATE DIKINASE REGULATORY PROTEIN 1, CHLOROPLASTIC"/>
    <property type="match status" value="1"/>
</dbReference>
<protein>
    <recommendedName>
        <fullName evidence="5">Putative pyruvate, phosphate dikinase regulatory protein</fullName>
        <shortName evidence="5">PPDK regulatory protein</shortName>
        <ecNumber evidence="5">2.7.11.32</ecNumber>
        <ecNumber evidence="5">2.7.4.27</ecNumber>
    </recommendedName>
</protein>
<organism evidence="7 8">
    <name type="scientific">Paenibacillus chitinolyticus</name>
    <dbReference type="NCBI Taxonomy" id="79263"/>
    <lineage>
        <taxon>Bacteria</taxon>
        <taxon>Bacillati</taxon>
        <taxon>Bacillota</taxon>
        <taxon>Bacilli</taxon>
        <taxon>Bacillales</taxon>
        <taxon>Paenibacillaceae</taxon>
        <taxon>Paenibacillus</taxon>
    </lineage>
</organism>
<dbReference type="GO" id="GO:0016776">
    <property type="term" value="F:phosphotransferase activity, phosphate group as acceptor"/>
    <property type="evidence" value="ECO:0007669"/>
    <property type="project" value="UniProtKB-UniRule"/>
</dbReference>
<keyword evidence="2 5" id="KW-0808">Transferase</keyword>
<dbReference type="GeneID" id="95378038"/>
<accession>A0A410X2B9</accession>
<evidence type="ECO:0000256" key="5">
    <source>
        <dbReference type="HAMAP-Rule" id="MF_00921"/>
    </source>
</evidence>
<feature type="binding site" evidence="5">
    <location>
        <begin position="155"/>
        <end position="162"/>
    </location>
    <ligand>
        <name>ADP</name>
        <dbReference type="ChEBI" id="CHEBI:456216"/>
    </ligand>
</feature>
<dbReference type="InterPro" id="IPR026565">
    <property type="entry name" value="PPDK_reg"/>
</dbReference>
<keyword evidence="4 5" id="KW-0418">Kinase</keyword>
<dbReference type="EC" id="2.7.4.27" evidence="5"/>
<dbReference type="GO" id="GO:0005524">
    <property type="term" value="F:ATP binding"/>
    <property type="evidence" value="ECO:0007669"/>
    <property type="project" value="InterPro"/>
</dbReference>
<keyword evidence="1 5" id="KW-0723">Serine/threonine-protein kinase</keyword>
<comment type="similarity">
    <text evidence="5">Belongs to the pyruvate, phosphate/water dikinase regulatory protein family. PDRP subfamily.</text>
</comment>
<keyword evidence="9" id="KW-1185">Reference proteome</keyword>
<dbReference type="NCBIfam" id="NF003742">
    <property type="entry name" value="PRK05339.1"/>
    <property type="match status" value="1"/>
</dbReference>
<dbReference type="EMBL" id="JAMDMJ010000022">
    <property type="protein sequence ID" value="MCY9597550.1"/>
    <property type="molecule type" value="Genomic_DNA"/>
</dbReference>
<dbReference type="KEGG" id="pchi:PC41400_24925"/>
<sequence>MVQDAHEAQQTITICSDSVGETAETVVRATIRQFNGHNVKMRRIGHIKHEDEIREIMEEVHREGGFVAYTLVQPELREMMKEEAIRLGVRAIDIMGPMMQAYIDTFDGAPSRKPGLMHELDDAYFRRVEAIEFAVKCDDGRDTTSMMKADIVLIGVSRTSKTPLSIFLAHKGYKVANFPLVPEVKLPKELFEFPGSRIVALTMNAEKLFKIRIERLKTLGLPFGSQYATMNRINEELEHAISIAKRLRCPVIDVTDKAIEETAGLIIEFLQA</sequence>
<evidence type="ECO:0000313" key="6">
    <source>
        <dbReference type="EMBL" id="MCY9597550.1"/>
    </source>
</evidence>
<evidence type="ECO:0000256" key="4">
    <source>
        <dbReference type="ARBA" id="ARBA00022777"/>
    </source>
</evidence>
<proteinExistence type="inferred from homology"/>
<dbReference type="InterPro" id="IPR005177">
    <property type="entry name" value="Kinase-pyrophosphorylase"/>
</dbReference>
<dbReference type="GO" id="GO:0004674">
    <property type="term" value="F:protein serine/threonine kinase activity"/>
    <property type="evidence" value="ECO:0007669"/>
    <property type="project" value="UniProtKB-UniRule"/>
</dbReference>
<dbReference type="GO" id="GO:0043531">
    <property type="term" value="F:ADP binding"/>
    <property type="evidence" value="ECO:0007669"/>
    <property type="project" value="UniProtKB-UniRule"/>
</dbReference>
<reference evidence="7 8" key="1">
    <citation type="submission" date="2018-01" db="EMBL/GenBank/DDBJ databases">
        <title>The whole genome sequencing and assembly of Paenibacillus chitinolyticus KCCM 41400 strain.</title>
        <authorList>
            <person name="Kim J.-Y."/>
            <person name="Park M.-K."/>
            <person name="Lee Y.-J."/>
            <person name="Yi H."/>
            <person name="Bahn Y.-S."/>
            <person name="Kim J.F."/>
            <person name="Lee D.-W."/>
        </authorList>
    </citation>
    <scope>NUCLEOTIDE SEQUENCE [LARGE SCALE GENOMIC DNA]</scope>
    <source>
        <strain evidence="7 8">KCCM 41400</strain>
    </source>
</reference>
<dbReference type="OrthoDB" id="9782201at2"/>
<dbReference type="Proteomes" id="UP001527202">
    <property type="component" value="Unassembled WGS sequence"/>
</dbReference>
<dbReference type="RefSeq" id="WP_042230607.1">
    <property type="nucleotide sequence ID" value="NZ_CP026520.1"/>
</dbReference>
<dbReference type="EMBL" id="CP026520">
    <property type="protein sequence ID" value="QAV20747.1"/>
    <property type="molecule type" value="Genomic_DNA"/>
</dbReference>
<evidence type="ECO:0000256" key="3">
    <source>
        <dbReference type="ARBA" id="ARBA00022741"/>
    </source>
</evidence>
<evidence type="ECO:0000313" key="9">
    <source>
        <dbReference type="Proteomes" id="UP001527202"/>
    </source>
</evidence>